<dbReference type="SUPFAM" id="SSF54593">
    <property type="entry name" value="Glyoxalase/Bleomycin resistance protein/Dihydroxybiphenyl dioxygenase"/>
    <property type="match status" value="1"/>
</dbReference>
<dbReference type="InterPro" id="IPR029068">
    <property type="entry name" value="Glyas_Bleomycin-R_OHBP_Dase"/>
</dbReference>
<name>A0A239I7J5_9SPHN</name>
<protein>
    <submittedName>
        <fullName evidence="2">Catechol 2,3-dioxygenase</fullName>
    </submittedName>
</protein>
<evidence type="ECO:0000259" key="1">
    <source>
        <dbReference type="PROSITE" id="PS51819"/>
    </source>
</evidence>
<keyword evidence="3" id="KW-1185">Reference proteome</keyword>
<dbReference type="Gene3D" id="3.10.180.10">
    <property type="entry name" value="2,3-Dihydroxybiphenyl 1,2-Dioxygenase, domain 1"/>
    <property type="match status" value="1"/>
</dbReference>
<dbReference type="GO" id="GO:0051213">
    <property type="term" value="F:dioxygenase activity"/>
    <property type="evidence" value="ECO:0007669"/>
    <property type="project" value="UniProtKB-KW"/>
</dbReference>
<proteinExistence type="predicted"/>
<reference evidence="2 3" key="1">
    <citation type="submission" date="2017-06" db="EMBL/GenBank/DDBJ databases">
        <authorList>
            <person name="Kim H.J."/>
            <person name="Triplett B.A."/>
        </authorList>
    </citation>
    <scope>NUCLEOTIDE SEQUENCE [LARGE SCALE GENOMIC DNA]</scope>
    <source>
        <strain evidence="2 3">DS15</strain>
    </source>
</reference>
<dbReference type="InterPro" id="IPR004360">
    <property type="entry name" value="Glyas_Fos-R_dOase_dom"/>
</dbReference>
<dbReference type="Pfam" id="PF00903">
    <property type="entry name" value="Glyoxalase"/>
    <property type="match status" value="1"/>
</dbReference>
<accession>A0A239I7J5</accession>
<sequence>MTNVQQPLLSHLGVYVWDLPLMVEFYQNVFGMIVTDRGIGRSIGAELVFLSSSPEHHHQLVLATGRPRDTTFSTIMQISFLVPSIQILRDVRDRAKSNGAKSLLCLNHGTSLSVYADDPEGNRLEIYYETPFYIPQPYGDPLDLDQSDESILQRTEELCRSNAGFMLRDDWKHRFIRQNLATTNLT</sequence>
<keyword evidence="2" id="KW-0223">Dioxygenase</keyword>
<dbReference type="EMBL" id="FZPA01000007">
    <property type="protein sequence ID" value="SNS89352.1"/>
    <property type="molecule type" value="Genomic_DNA"/>
</dbReference>
<dbReference type="AlphaFoldDB" id="A0A239I7J5"/>
<evidence type="ECO:0000313" key="3">
    <source>
        <dbReference type="Proteomes" id="UP000198339"/>
    </source>
</evidence>
<dbReference type="OrthoDB" id="9803142at2"/>
<organism evidence="2 3">
    <name type="scientific">Sphingopyxis indica</name>
    <dbReference type="NCBI Taxonomy" id="436663"/>
    <lineage>
        <taxon>Bacteria</taxon>
        <taxon>Pseudomonadati</taxon>
        <taxon>Pseudomonadota</taxon>
        <taxon>Alphaproteobacteria</taxon>
        <taxon>Sphingomonadales</taxon>
        <taxon>Sphingomonadaceae</taxon>
        <taxon>Sphingopyxis</taxon>
    </lineage>
</organism>
<feature type="domain" description="VOC" evidence="1">
    <location>
        <begin position="8"/>
        <end position="129"/>
    </location>
</feature>
<evidence type="ECO:0000313" key="2">
    <source>
        <dbReference type="EMBL" id="SNS89352.1"/>
    </source>
</evidence>
<keyword evidence="2" id="KW-0560">Oxidoreductase</keyword>
<dbReference type="RefSeq" id="WP_089216010.1">
    <property type="nucleotide sequence ID" value="NZ_CP076394.1"/>
</dbReference>
<dbReference type="InterPro" id="IPR037523">
    <property type="entry name" value="VOC_core"/>
</dbReference>
<gene>
    <name evidence="2" type="ORF">SAMN06295955_10763</name>
</gene>
<dbReference type="PROSITE" id="PS51819">
    <property type="entry name" value="VOC"/>
    <property type="match status" value="1"/>
</dbReference>
<dbReference type="Proteomes" id="UP000198339">
    <property type="component" value="Unassembled WGS sequence"/>
</dbReference>